<sequence>MSTKIHGYHLKEIYRGLGAPCRIEALKGKVYEGHLHAIDPQTHTVLLIQLPNSNSDSQVELIAVRRDAITKVTIDFDSKDRISTEAMDRFMCSPPQLGMIDNPELAQERRAKLVQLFESHRIPVDINQGDDITTIIRIMGVVTIQPPYDVASIDAPSAVVRDRVRDMVHGWVQQGLF</sequence>
<dbReference type="GO" id="GO:0000245">
    <property type="term" value="P:spliceosomal complex assembly"/>
    <property type="evidence" value="ECO:0007669"/>
    <property type="project" value="InterPro"/>
</dbReference>
<comment type="caution">
    <text evidence="2">The sequence shown here is derived from an EMBL/GenBank/DDBJ whole genome shotgun (WGS) entry which is preliminary data.</text>
</comment>
<name>A0A9P6QIX7_9FUNG</name>
<dbReference type="PANTHER" id="PTHR14710:SF2">
    <property type="entry name" value="GEM-ASSOCIATED PROTEIN 6"/>
    <property type="match status" value="1"/>
</dbReference>
<dbReference type="OrthoDB" id="77463at2759"/>
<dbReference type="PANTHER" id="PTHR14710">
    <property type="entry name" value="GEM-ASSOCIATED PROTEIN 6"/>
    <property type="match status" value="1"/>
</dbReference>
<gene>
    <name evidence="2" type="primary">GEMIN6</name>
    <name evidence="2" type="ORF">DFQ27_001961</name>
</gene>
<dbReference type="PROSITE" id="PS52001">
    <property type="entry name" value="AD"/>
    <property type="match status" value="1"/>
</dbReference>
<dbReference type="Gene3D" id="2.30.30.100">
    <property type="match status" value="1"/>
</dbReference>
<dbReference type="GO" id="GO:0000387">
    <property type="term" value="P:spliceosomal snRNP assembly"/>
    <property type="evidence" value="ECO:0007669"/>
    <property type="project" value="TreeGrafter"/>
</dbReference>
<organism evidence="2 3">
    <name type="scientific">Actinomortierella ambigua</name>
    <dbReference type="NCBI Taxonomy" id="1343610"/>
    <lineage>
        <taxon>Eukaryota</taxon>
        <taxon>Fungi</taxon>
        <taxon>Fungi incertae sedis</taxon>
        <taxon>Mucoromycota</taxon>
        <taxon>Mortierellomycotina</taxon>
        <taxon>Mortierellomycetes</taxon>
        <taxon>Mortierellales</taxon>
        <taxon>Mortierellaceae</taxon>
        <taxon>Actinomortierella</taxon>
    </lineage>
</organism>
<dbReference type="InterPro" id="IPR047574">
    <property type="entry name" value="AD"/>
</dbReference>
<dbReference type="Proteomes" id="UP000807716">
    <property type="component" value="Unassembled WGS sequence"/>
</dbReference>
<evidence type="ECO:0000259" key="1">
    <source>
        <dbReference type="PROSITE" id="PS52001"/>
    </source>
</evidence>
<dbReference type="EMBL" id="JAAAJB010000017">
    <property type="protein sequence ID" value="KAG0269841.1"/>
    <property type="molecule type" value="Genomic_DNA"/>
</dbReference>
<dbReference type="GO" id="GO:0005634">
    <property type="term" value="C:nucleus"/>
    <property type="evidence" value="ECO:0007669"/>
    <property type="project" value="InterPro"/>
</dbReference>
<dbReference type="InterPro" id="IPR009422">
    <property type="entry name" value="Gemin6"/>
</dbReference>
<evidence type="ECO:0000313" key="3">
    <source>
        <dbReference type="Proteomes" id="UP000807716"/>
    </source>
</evidence>
<keyword evidence="3" id="KW-1185">Reference proteome</keyword>
<evidence type="ECO:0000313" key="2">
    <source>
        <dbReference type="EMBL" id="KAG0269841.1"/>
    </source>
</evidence>
<protein>
    <submittedName>
        <fullName evidence="2">Gem (Nuclear organelle) associated protein 6</fullName>
    </submittedName>
</protein>
<reference evidence="2" key="1">
    <citation type="journal article" date="2020" name="Fungal Divers.">
        <title>Resolving the Mortierellaceae phylogeny through synthesis of multi-gene phylogenetics and phylogenomics.</title>
        <authorList>
            <person name="Vandepol N."/>
            <person name="Liber J."/>
            <person name="Desiro A."/>
            <person name="Na H."/>
            <person name="Kennedy M."/>
            <person name="Barry K."/>
            <person name="Grigoriev I.V."/>
            <person name="Miller A.N."/>
            <person name="O'Donnell K."/>
            <person name="Stajich J.E."/>
            <person name="Bonito G."/>
        </authorList>
    </citation>
    <scope>NUCLEOTIDE SEQUENCE</scope>
    <source>
        <strain evidence="2">BC1065</strain>
    </source>
</reference>
<accession>A0A9P6QIX7</accession>
<dbReference type="AlphaFoldDB" id="A0A9P6QIX7"/>
<feature type="domain" description="AD" evidence="1">
    <location>
        <begin position="80"/>
        <end position="176"/>
    </location>
</feature>
<dbReference type="GO" id="GO:0032797">
    <property type="term" value="C:SMN complex"/>
    <property type="evidence" value="ECO:0007669"/>
    <property type="project" value="TreeGrafter"/>
</dbReference>
<proteinExistence type="predicted"/>